<dbReference type="EMBL" id="FUYF01000006">
    <property type="protein sequence ID" value="SKA84616.1"/>
    <property type="molecule type" value="Genomic_DNA"/>
</dbReference>
<dbReference type="Gene3D" id="3.90.550.10">
    <property type="entry name" value="Spore Coat Polysaccharide Biosynthesis Protein SpsA, Chain A"/>
    <property type="match status" value="1"/>
</dbReference>
<dbReference type="RefSeq" id="WP_078784370.1">
    <property type="nucleotide sequence ID" value="NZ_FUYF01000006.1"/>
</dbReference>
<dbReference type="GeneID" id="93337901"/>
<protein>
    <submittedName>
        <fullName evidence="2">Glycosyltransferase involved in cell wall bisynthesis</fullName>
    </submittedName>
</protein>
<dbReference type="Pfam" id="PF00535">
    <property type="entry name" value="Glycos_transf_2"/>
    <property type="match status" value="1"/>
</dbReference>
<accession>A0A1T4X4Z2</accession>
<sequence length="331" mass="37143">MPLFSIIIPVYNVQNYLSACVKSVVEQPGPRDWECILVDDGSTDQSGAMCDALAAELPGLQVIHRENGGLAAARNTGLKAATGDWLLFLDSDDAMAPGLLAQLRGALAAHPDCDWFIGKHLEWQPDGTLTPHDGLHLVPGPFASSDYAARLKALYTAGHWSVWKYCIRRSFLEQARVRFLPDCVWAEDWPFDLELLLHCDRLYFLDTVFTHYRVGRQGSLLTDAKNLPKRFRGLAAAQRRLARLSANGTADAAAYAAMQDAAADVFWPQARTAAVRDAAIRKACLPYIEQLRPLYPHGTEVRTRRDWRLFQWMMQTFGPRFTLWAASLQRK</sequence>
<dbReference type="STRING" id="745368.SAMN02745178_01434"/>
<dbReference type="InterPro" id="IPR050834">
    <property type="entry name" value="Glycosyltransf_2"/>
</dbReference>
<dbReference type="GO" id="GO:0016740">
    <property type="term" value="F:transferase activity"/>
    <property type="evidence" value="ECO:0007669"/>
    <property type="project" value="UniProtKB-KW"/>
</dbReference>
<evidence type="ECO:0000313" key="3">
    <source>
        <dbReference type="Proteomes" id="UP000190286"/>
    </source>
</evidence>
<dbReference type="PANTHER" id="PTHR43685">
    <property type="entry name" value="GLYCOSYLTRANSFERASE"/>
    <property type="match status" value="1"/>
</dbReference>
<reference evidence="2 3" key="1">
    <citation type="submission" date="2017-02" db="EMBL/GenBank/DDBJ databases">
        <authorList>
            <person name="Peterson S.W."/>
        </authorList>
    </citation>
    <scope>NUCLEOTIDE SEQUENCE [LARGE SCALE GENOMIC DNA]</scope>
    <source>
        <strain evidence="2 3">ATCC 27749</strain>
    </source>
</reference>
<dbReference type="InterPro" id="IPR029044">
    <property type="entry name" value="Nucleotide-diphossugar_trans"/>
</dbReference>
<evidence type="ECO:0000313" key="2">
    <source>
        <dbReference type="EMBL" id="SKA84616.1"/>
    </source>
</evidence>
<dbReference type="SUPFAM" id="SSF53448">
    <property type="entry name" value="Nucleotide-diphospho-sugar transferases"/>
    <property type="match status" value="1"/>
</dbReference>
<dbReference type="AlphaFoldDB" id="A0A1T4X4Z2"/>
<gene>
    <name evidence="2" type="ORF">SAMN02745178_01434</name>
</gene>
<name>A0A1T4X4Z2_9FIRM</name>
<keyword evidence="2" id="KW-0808">Transferase</keyword>
<dbReference type="Proteomes" id="UP000190286">
    <property type="component" value="Unassembled WGS sequence"/>
</dbReference>
<dbReference type="CDD" id="cd00761">
    <property type="entry name" value="Glyco_tranf_GTA_type"/>
    <property type="match status" value="1"/>
</dbReference>
<proteinExistence type="predicted"/>
<dbReference type="InterPro" id="IPR001173">
    <property type="entry name" value="Glyco_trans_2-like"/>
</dbReference>
<organism evidence="2 3">
    <name type="scientific">Gemmiger formicilis</name>
    <dbReference type="NCBI Taxonomy" id="745368"/>
    <lineage>
        <taxon>Bacteria</taxon>
        <taxon>Bacillati</taxon>
        <taxon>Bacillota</taxon>
        <taxon>Clostridia</taxon>
        <taxon>Eubacteriales</taxon>
        <taxon>Gemmiger</taxon>
    </lineage>
</organism>
<feature type="domain" description="Glycosyltransferase 2-like" evidence="1">
    <location>
        <begin position="5"/>
        <end position="112"/>
    </location>
</feature>
<keyword evidence="3" id="KW-1185">Reference proteome</keyword>
<dbReference type="PANTHER" id="PTHR43685:SF2">
    <property type="entry name" value="GLYCOSYLTRANSFERASE 2-LIKE DOMAIN-CONTAINING PROTEIN"/>
    <property type="match status" value="1"/>
</dbReference>
<dbReference type="OrthoDB" id="1640114at2"/>
<evidence type="ECO:0000259" key="1">
    <source>
        <dbReference type="Pfam" id="PF00535"/>
    </source>
</evidence>